<dbReference type="PANTHER" id="PTHR47723">
    <property type="entry name" value="OS05G0353850 PROTEIN"/>
    <property type="match status" value="1"/>
</dbReference>
<evidence type="ECO:0008006" key="4">
    <source>
        <dbReference type="Google" id="ProtNLM"/>
    </source>
</evidence>
<dbReference type="PANTHER" id="PTHR47723:SF24">
    <property type="entry name" value="RNASE H TYPE-1 DOMAIN-CONTAINING PROTEIN"/>
    <property type="match status" value="1"/>
</dbReference>
<reference evidence="2" key="2">
    <citation type="submission" date="2021-01" db="UniProtKB">
        <authorList>
            <consortium name="EnsemblPlants"/>
        </authorList>
    </citation>
    <scope>IDENTIFICATION</scope>
</reference>
<feature type="signal peptide" evidence="1">
    <location>
        <begin position="1"/>
        <end position="18"/>
    </location>
</feature>
<sequence>MTRLMLTFSFSTCPLIFSQDVGLTVNPLPTFCISAGSPSPFGIGLGIPDEAISFFSLPLMDWMKVNCNSNAASQHHIPWKILFPFGVLAIWLHKNKLVFNPHLFSAQDKVVDTCVAKAYEFFAISGTSSLPRPFHFVLVSWHIPPPTWVKLSTEGFSLGNPGLARISNCKMSHIFREENKCADAMARLGGSLSPDFVLYSSTPDCIKHLLSFDLSPEPVFVLSSPLARGSGLFLFTQKKE</sequence>
<protein>
    <recommendedName>
        <fullName evidence="4">RNase H type-1 domain-containing protein</fullName>
    </recommendedName>
</protein>
<dbReference type="InterPro" id="IPR053151">
    <property type="entry name" value="RNase_H-like"/>
</dbReference>
<keyword evidence="1" id="KW-0732">Signal</keyword>
<dbReference type="Proteomes" id="UP000594261">
    <property type="component" value="Chromosome 5"/>
</dbReference>
<reference evidence="2 3" key="1">
    <citation type="journal article" date="2016" name="G3 (Bethesda)">
        <title>First Draft Assembly and Annotation of the Genome of a California Endemic Oak Quercus lobata Nee (Fagaceae).</title>
        <authorList>
            <person name="Sork V.L."/>
            <person name="Fitz-Gibbon S.T."/>
            <person name="Puiu D."/>
            <person name="Crepeau M."/>
            <person name="Gugger P.F."/>
            <person name="Sherman R."/>
            <person name="Stevens K."/>
            <person name="Langley C.H."/>
            <person name="Pellegrini M."/>
            <person name="Salzberg S.L."/>
        </authorList>
    </citation>
    <scope>NUCLEOTIDE SEQUENCE [LARGE SCALE GENOMIC DNA]</scope>
    <source>
        <strain evidence="2 3">cv. SW786</strain>
    </source>
</reference>
<evidence type="ECO:0000313" key="2">
    <source>
        <dbReference type="EnsemblPlants" id="QL05p027737:mrna"/>
    </source>
</evidence>
<dbReference type="EnsemblPlants" id="QL05p027737:mrna">
    <property type="protein sequence ID" value="QL05p027737:mrna"/>
    <property type="gene ID" value="QL05p027737"/>
</dbReference>
<accession>A0A7N2LPV1</accession>
<name>A0A7N2LPV1_QUELO</name>
<dbReference type="Gramene" id="QL05p027737:mrna">
    <property type="protein sequence ID" value="QL05p027737:mrna"/>
    <property type="gene ID" value="QL05p027737"/>
</dbReference>
<proteinExistence type="predicted"/>
<dbReference type="InParanoid" id="A0A7N2LPV1"/>
<keyword evidence="3" id="KW-1185">Reference proteome</keyword>
<dbReference type="AlphaFoldDB" id="A0A7N2LPV1"/>
<evidence type="ECO:0000313" key="3">
    <source>
        <dbReference type="Proteomes" id="UP000594261"/>
    </source>
</evidence>
<organism evidence="2 3">
    <name type="scientific">Quercus lobata</name>
    <name type="common">Valley oak</name>
    <dbReference type="NCBI Taxonomy" id="97700"/>
    <lineage>
        <taxon>Eukaryota</taxon>
        <taxon>Viridiplantae</taxon>
        <taxon>Streptophyta</taxon>
        <taxon>Embryophyta</taxon>
        <taxon>Tracheophyta</taxon>
        <taxon>Spermatophyta</taxon>
        <taxon>Magnoliopsida</taxon>
        <taxon>eudicotyledons</taxon>
        <taxon>Gunneridae</taxon>
        <taxon>Pentapetalae</taxon>
        <taxon>rosids</taxon>
        <taxon>fabids</taxon>
        <taxon>Fagales</taxon>
        <taxon>Fagaceae</taxon>
        <taxon>Quercus</taxon>
    </lineage>
</organism>
<feature type="chain" id="PRO_5029491998" description="RNase H type-1 domain-containing protein" evidence="1">
    <location>
        <begin position="19"/>
        <end position="240"/>
    </location>
</feature>
<dbReference type="EMBL" id="LRBV02000005">
    <property type="status" value="NOT_ANNOTATED_CDS"/>
    <property type="molecule type" value="Genomic_DNA"/>
</dbReference>
<evidence type="ECO:0000256" key="1">
    <source>
        <dbReference type="SAM" id="SignalP"/>
    </source>
</evidence>